<dbReference type="AlphaFoldDB" id="A0AA38HJ09"/>
<proteinExistence type="predicted"/>
<evidence type="ECO:0000313" key="2">
    <source>
        <dbReference type="Proteomes" id="UP001168821"/>
    </source>
</evidence>
<name>A0AA38HJ09_9CUCU</name>
<reference evidence="1" key="1">
    <citation type="journal article" date="2023" name="G3 (Bethesda)">
        <title>Whole genome assemblies of Zophobas morio and Tenebrio molitor.</title>
        <authorList>
            <person name="Kaur S."/>
            <person name="Stinson S.A."/>
            <person name="diCenzo G.C."/>
        </authorList>
    </citation>
    <scope>NUCLEOTIDE SEQUENCE</scope>
    <source>
        <strain evidence="1">QUZm001</strain>
    </source>
</reference>
<accession>A0AA38HJ09</accession>
<gene>
    <name evidence="1" type="ORF">Zmor_027106</name>
</gene>
<dbReference type="EMBL" id="JALNTZ010000859">
    <property type="protein sequence ID" value="KAJ3630064.1"/>
    <property type="molecule type" value="Genomic_DNA"/>
</dbReference>
<organism evidence="1 2">
    <name type="scientific">Zophobas morio</name>
    <dbReference type="NCBI Taxonomy" id="2755281"/>
    <lineage>
        <taxon>Eukaryota</taxon>
        <taxon>Metazoa</taxon>
        <taxon>Ecdysozoa</taxon>
        <taxon>Arthropoda</taxon>
        <taxon>Hexapoda</taxon>
        <taxon>Insecta</taxon>
        <taxon>Pterygota</taxon>
        <taxon>Neoptera</taxon>
        <taxon>Endopterygota</taxon>
        <taxon>Coleoptera</taxon>
        <taxon>Polyphaga</taxon>
        <taxon>Cucujiformia</taxon>
        <taxon>Tenebrionidae</taxon>
        <taxon>Zophobas</taxon>
    </lineage>
</organism>
<evidence type="ECO:0000313" key="1">
    <source>
        <dbReference type="EMBL" id="KAJ3630064.1"/>
    </source>
</evidence>
<comment type="caution">
    <text evidence="1">The sequence shown here is derived from an EMBL/GenBank/DDBJ whole genome shotgun (WGS) entry which is preliminary data.</text>
</comment>
<protein>
    <submittedName>
        <fullName evidence="1">Uncharacterized protein</fullName>
    </submittedName>
</protein>
<keyword evidence="2" id="KW-1185">Reference proteome</keyword>
<sequence length="190" mass="22134">MQHDSYTETIRITLNTGPEAMNDAVLVEHNLPKGLERLSPNQIYGFRYRNIMLYKPQGRKGFVYNNKFKRESEERTIEGVLLSKPSDSTDDESLILNTDTNSIINLRSLTFFENIIPFCKRRINVKPRTTLLIIQRTLLHEPNFILLERESTNTERTDIVGDPLYFKPHETVLGDNLNRNKDKEQHSNIS</sequence>
<dbReference type="Proteomes" id="UP001168821">
    <property type="component" value="Unassembled WGS sequence"/>
</dbReference>